<dbReference type="EMBL" id="NCSJ02000123">
    <property type="protein sequence ID" value="RFU29607.1"/>
    <property type="molecule type" value="Genomic_DNA"/>
</dbReference>
<evidence type="ECO:0000313" key="3">
    <source>
        <dbReference type="Proteomes" id="UP000258309"/>
    </source>
</evidence>
<sequence length="245" mass="28194">MPFIFEPASMVEPTSPRRSPLTERDIPSLLLTKIDKQTNVRRRINNNADADPEYEILTFSPYYKRVLDKASKYIMSKPGNKTATANAGLYNSCKQLFVCRPKSQDQLVKIEQKLDARLAAMKKATMLAEMLELETLSCEEVDMEAWFHDRWAEFVPEGYWDSIFSEIVALRLFDDVKEEGLEKGVVFSKPATYLASRVVESGMHVLDMKTRLMNEGYFKPCAHIIAYQRLADVKFWGPKRKLFGC</sequence>
<keyword evidence="3" id="KW-1185">Reference proteome</keyword>
<dbReference type="Proteomes" id="UP000258309">
    <property type="component" value="Unassembled WGS sequence"/>
</dbReference>
<evidence type="ECO:0000256" key="1">
    <source>
        <dbReference type="SAM" id="MobiDB-lite"/>
    </source>
</evidence>
<dbReference type="AlphaFoldDB" id="A0A3E2H8I0"/>
<feature type="non-terminal residue" evidence="2">
    <location>
        <position position="245"/>
    </location>
</feature>
<proteinExistence type="predicted"/>
<protein>
    <submittedName>
        <fullName evidence="2">Uncharacterized protein</fullName>
    </submittedName>
</protein>
<organism evidence="2 3">
    <name type="scientific">Scytalidium lignicola</name>
    <name type="common">Hyphomycete</name>
    <dbReference type="NCBI Taxonomy" id="5539"/>
    <lineage>
        <taxon>Eukaryota</taxon>
        <taxon>Fungi</taxon>
        <taxon>Dikarya</taxon>
        <taxon>Ascomycota</taxon>
        <taxon>Pezizomycotina</taxon>
        <taxon>Leotiomycetes</taxon>
        <taxon>Leotiomycetes incertae sedis</taxon>
        <taxon>Scytalidium</taxon>
    </lineage>
</organism>
<accession>A0A3E2H8I0</accession>
<feature type="region of interest" description="Disordered" evidence="1">
    <location>
        <begin position="1"/>
        <end position="22"/>
    </location>
</feature>
<name>A0A3E2H8I0_SCYLI</name>
<reference evidence="2 3" key="1">
    <citation type="submission" date="2018-05" db="EMBL/GenBank/DDBJ databases">
        <title>Draft genome sequence of Scytalidium lignicola DSM 105466, a ubiquitous saprotrophic fungus.</title>
        <authorList>
            <person name="Buettner E."/>
            <person name="Gebauer A.M."/>
            <person name="Hofrichter M."/>
            <person name="Liers C."/>
            <person name="Kellner H."/>
        </authorList>
    </citation>
    <scope>NUCLEOTIDE SEQUENCE [LARGE SCALE GENOMIC DNA]</scope>
    <source>
        <strain evidence="2 3">DSM 105466</strain>
    </source>
</reference>
<evidence type="ECO:0000313" key="2">
    <source>
        <dbReference type="EMBL" id="RFU29607.1"/>
    </source>
</evidence>
<feature type="non-terminal residue" evidence="2">
    <location>
        <position position="1"/>
    </location>
</feature>
<gene>
    <name evidence="2" type="ORF">B7463_g6727</name>
</gene>
<comment type="caution">
    <text evidence="2">The sequence shown here is derived from an EMBL/GenBank/DDBJ whole genome shotgun (WGS) entry which is preliminary data.</text>
</comment>